<protein>
    <submittedName>
        <fullName evidence="1">Uncharacterized protein</fullName>
    </submittedName>
</protein>
<dbReference type="EMBL" id="LAZR01000042">
    <property type="protein sequence ID" value="KKO00256.1"/>
    <property type="molecule type" value="Genomic_DNA"/>
</dbReference>
<gene>
    <name evidence="1" type="ORF">LCGC14_0130220</name>
</gene>
<organism evidence="1">
    <name type="scientific">marine sediment metagenome</name>
    <dbReference type="NCBI Taxonomy" id="412755"/>
    <lineage>
        <taxon>unclassified sequences</taxon>
        <taxon>metagenomes</taxon>
        <taxon>ecological metagenomes</taxon>
    </lineage>
</organism>
<proteinExistence type="predicted"/>
<reference evidence="1" key="1">
    <citation type="journal article" date="2015" name="Nature">
        <title>Complex archaea that bridge the gap between prokaryotes and eukaryotes.</title>
        <authorList>
            <person name="Spang A."/>
            <person name="Saw J.H."/>
            <person name="Jorgensen S.L."/>
            <person name="Zaremba-Niedzwiedzka K."/>
            <person name="Martijn J."/>
            <person name="Lind A.E."/>
            <person name="van Eijk R."/>
            <person name="Schleper C."/>
            <person name="Guy L."/>
            <person name="Ettema T.J."/>
        </authorList>
    </citation>
    <scope>NUCLEOTIDE SEQUENCE</scope>
</reference>
<name>A0A0F9V4T6_9ZZZZ</name>
<sequence>MNLKHKSIFNLIEIFTSKKVIVANTINVEKHCQHNHLSDYYCDSDTSSRFTRAFGSFL</sequence>
<evidence type="ECO:0000313" key="1">
    <source>
        <dbReference type="EMBL" id="KKO00256.1"/>
    </source>
</evidence>
<dbReference type="AlphaFoldDB" id="A0A0F9V4T6"/>
<comment type="caution">
    <text evidence="1">The sequence shown here is derived from an EMBL/GenBank/DDBJ whole genome shotgun (WGS) entry which is preliminary data.</text>
</comment>
<accession>A0A0F9V4T6</accession>